<feature type="compositionally biased region" description="Basic and acidic residues" evidence="9">
    <location>
        <begin position="53"/>
        <end position="63"/>
    </location>
</feature>
<dbReference type="Gene3D" id="4.10.320.60">
    <property type="match status" value="1"/>
</dbReference>
<keyword evidence="7" id="KW-1015">Disulfide bond</keyword>
<dbReference type="OrthoDB" id="17199at2759"/>
<reference evidence="11 12" key="1">
    <citation type="submission" date="2016-05" db="EMBL/GenBank/DDBJ databases">
        <title>Comparative genomics of biotechnologically important yeasts.</title>
        <authorList>
            <consortium name="DOE Joint Genome Institute"/>
            <person name="Riley R."/>
            <person name="Haridas S."/>
            <person name="Wolfe K.H."/>
            <person name="Lopes M.R."/>
            <person name="Hittinger C.T."/>
            <person name="Goker M."/>
            <person name="Salamov A."/>
            <person name="Wisecaver J."/>
            <person name="Long T.M."/>
            <person name="Aerts A.L."/>
            <person name="Barry K."/>
            <person name="Choi C."/>
            <person name="Clum A."/>
            <person name="Coughlan A.Y."/>
            <person name="Deshpande S."/>
            <person name="Douglass A.P."/>
            <person name="Hanson S.J."/>
            <person name="Klenk H.-P."/>
            <person name="LaButti K."/>
            <person name="Lapidus A."/>
            <person name="Lindquist E."/>
            <person name="Lipzen A."/>
            <person name="Meier-kolthoff J.P."/>
            <person name="Ohm R.A."/>
            <person name="Otillar R.P."/>
            <person name="Pangilinan J."/>
            <person name="Peng Y."/>
            <person name="Rokas A."/>
            <person name="Rosa C.A."/>
            <person name="Scheuner C."/>
            <person name="Sibirny A.A."/>
            <person name="Slot J.C."/>
            <person name="Stielow J.B."/>
            <person name="Sun H."/>
            <person name="Kurtzman C.P."/>
            <person name="Blackwell M."/>
            <person name="Grigoriev I.V."/>
            <person name="Jeffries T.W."/>
        </authorList>
    </citation>
    <scope>NUCLEOTIDE SEQUENCE [LARGE SCALE GENOMIC DNA]</scope>
    <source>
        <strain evidence="11 12">NRRL YB-4993</strain>
    </source>
</reference>
<dbReference type="GO" id="GO:0160203">
    <property type="term" value="P:mitochondrial disulfide relay system"/>
    <property type="evidence" value="ECO:0007669"/>
    <property type="project" value="EnsemblFungi"/>
</dbReference>
<dbReference type="GO" id="GO:0016971">
    <property type="term" value="F:flavin-dependent sulfhydryl oxidase activity"/>
    <property type="evidence" value="ECO:0007669"/>
    <property type="project" value="EnsemblFungi"/>
</dbReference>
<feature type="domain" description="ERV/ALR sulfhydryl oxidase" evidence="10">
    <location>
        <begin position="73"/>
        <end position="173"/>
    </location>
</feature>
<name>A0A1A0HH57_9ASCO</name>
<keyword evidence="3 8" id="KW-0285">Flavoprotein</keyword>
<dbReference type="PROSITE" id="PS51324">
    <property type="entry name" value="ERV_ALR"/>
    <property type="match status" value="1"/>
</dbReference>
<dbReference type="EMBL" id="LXTC01000001">
    <property type="protein sequence ID" value="OBA23330.1"/>
    <property type="molecule type" value="Genomic_DNA"/>
</dbReference>
<organism evidence="11 12">
    <name type="scientific">Metschnikowia bicuspidata var. bicuspidata NRRL YB-4993</name>
    <dbReference type="NCBI Taxonomy" id="869754"/>
    <lineage>
        <taxon>Eukaryota</taxon>
        <taxon>Fungi</taxon>
        <taxon>Dikarya</taxon>
        <taxon>Ascomycota</taxon>
        <taxon>Saccharomycotina</taxon>
        <taxon>Pichiomycetes</taxon>
        <taxon>Metschnikowiaceae</taxon>
        <taxon>Metschnikowia</taxon>
    </lineage>
</organism>
<comment type="cofactor">
    <cofactor evidence="1 8">
        <name>FAD</name>
        <dbReference type="ChEBI" id="CHEBI:57692"/>
    </cofactor>
</comment>
<feature type="region of interest" description="Disordered" evidence="9">
    <location>
        <begin position="47"/>
        <end position="76"/>
    </location>
</feature>
<comment type="caution">
    <text evidence="11">The sequence shown here is derived from an EMBL/GenBank/DDBJ whole genome shotgun (WGS) entry which is preliminary data.</text>
</comment>
<evidence type="ECO:0000256" key="9">
    <source>
        <dbReference type="SAM" id="MobiDB-lite"/>
    </source>
</evidence>
<accession>A0A1A0HH57</accession>
<dbReference type="GeneID" id="30031493"/>
<dbReference type="PANTHER" id="PTHR12645:SF0">
    <property type="entry name" value="FAD-LINKED SULFHYDRYL OXIDASE ALR"/>
    <property type="match status" value="1"/>
</dbReference>
<keyword evidence="4 8" id="KW-0274">FAD</keyword>
<evidence type="ECO:0000256" key="7">
    <source>
        <dbReference type="ARBA" id="ARBA00023157"/>
    </source>
</evidence>
<feature type="compositionally biased region" description="Basic and acidic residues" evidence="9">
    <location>
        <begin position="1"/>
        <end position="13"/>
    </location>
</feature>
<keyword evidence="5 8" id="KW-0560">Oxidoreductase</keyword>
<dbReference type="Pfam" id="PF04777">
    <property type="entry name" value="Evr1_Alr"/>
    <property type="match status" value="1"/>
</dbReference>
<evidence type="ECO:0000256" key="4">
    <source>
        <dbReference type="ARBA" id="ARBA00022827"/>
    </source>
</evidence>
<dbReference type="RefSeq" id="XP_018713811.1">
    <property type="nucleotide sequence ID" value="XM_018858517.1"/>
</dbReference>
<dbReference type="GO" id="GO:0005758">
    <property type="term" value="C:mitochondrial intermembrane space"/>
    <property type="evidence" value="ECO:0007669"/>
    <property type="project" value="UniProtKB-SubCell"/>
</dbReference>
<dbReference type="InterPro" id="IPR017905">
    <property type="entry name" value="ERV/ALR_sulphydryl_oxidase"/>
</dbReference>
<dbReference type="InterPro" id="IPR036774">
    <property type="entry name" value="ERV/ALR_sulphydryl_oxid_sf"/>
</dbReference>
<evidence type="ECO:0000256" key="3">
    <source>
        <dbReference type="ARBA" id="ARBA00022630"/>
    </source>
</evidence>
<feature type="region of interest" description="Disordered" evidence="9">
    <location>
        <begin position="1"/>
        <end position="20"/>
    </location>
</feature>
<dbReference type="Proteomes" id="UP000092555">
    <property type="component" value="Unassembled WGS sequence"/>
</dbReference>
<dbReference type="EC" id="1.8.3.2" evidence="8"/>
<dbReference type="InterPro" id="IPR039799">
    <property type="entry name" value="ALR/ERV"/>
</dbReference>
<dbReference type="FunFam" id="1.20.120.310:FF:000003">
    <property type="entry name" value="Sulfhydryl oxidase"/>
    <property type="match status" value="1"/>
</dbReference>
<evidence type="ECO:0000259" key="10">
    <source>
        <dbReference type="PROSITE" id="PS51324"/>
    </source>
</evidence>
<dbReference type="SUPFAM" id="SSF69000">
    <property type="entry name" value="FAD-dependent thiol oxidase"/>
    <property type="match status" value="1"/>
</dbReference>
<comment type="catalytic activity">
    <reaction evidence="8">
        <text>2 R'C(R)SH + O2 = R'C(R)S-S(R)CR' + H2O2</text>
        <dbReference type="Rhea" id="RHEA:17357"/>
        <dbReference type="ChEBI" id="CHEBI:15379"/>
        <dbReference type="ChEBI" id="CHEBI:16240"/>
        <dbReference type="ChEBI" id="CHEBI:16520"/>
        <dbReference type="ChEBI" id="CHEBI:17412"/>
        <dbReference type="EC" id="1.8.3.2"/>
    </reaction>
</comment>
<dbReference type="STRING" id="869754.A0A1A0HH57"/>
<dbReference type="GO" id="GO:0050660">
    <property type="term" value="F:flavin adenine dinucleotide binding"/>
    <property type="evidence" value="ECO:0007669"/>
    <property type="project" value="TreeGrafter"/>
</dbReference>
<dbReference type="AlphaFoldDB" id="A0A1A0HH57"/>
<dbReference type="GO" id="GO:0034599">
    <property type="term" value="P:cellular response to oxidative stress"/>
    <property type="evidence" value="ECO:0007669"/>
    <property type="project" value="EnsemblFungi"/>
</dbReference>
<dbReference type="Gene3D" id="1.20.120.310">
    <property type="entry name" value="ERV/ALR sulfhydryl oxidase domain"/>
    <property type="match status" value="1"/>
</dbReference>
<evidence type="ECO:0000256" key="8">
    <source>
        <dbReference type="RuleBase" id="RU371123"/>
    </source>
</evidence>
<evidence type="ECO:0000256" key="6">
    <source>
        <dbReference type="ARBA" id="ARBA00023128"/>
    </source>
</evidence>
<keyword evidence="6" id="KW-0496">Mitochondrion</keyword>
<comment type="subcellular location">
    <subcellularLocation>
        <location evidence="2">Mitochondrion intermembrane space</location>
    </subcellularLocation>
</comment>
<evidence type="ECO:0000313" key="12">
    <source>
        <dbReference type="Proteomes" id="UP000092555"/>
    </source>
</evidence>
<proteinExistence type="predicted"/>
<gene>
    <name evidence="11" type="ORF">METBIDRAFT_76364</name>
</gene>
<dbReference type="GO" id="GO:0006879">
    <property type="term" value="P:intracellular iron ion homeostasis"/>
    <property type="evidence" value="ECO:0007669"/>
    <property type="project" value="EnsemblFungi"/>
</dbReference>
<evidence type="ECO:0000313" key="11">
    <source>
        <dbReference type="EMBL" id="OBA23330.1"/>
    </source>
</evidence>
<evidence type="ECO:0000256" key="5">
    <source>
        <dbReference type="ARBA" id="ARBA00023002"/>
    </source>
</evidence>
<evidence type="ECO:0000256" key="1">
    <source>
        <dbReference type="ARBA" id="ARBA00001974"/>
    </source>
</evidence>
<dbReference type="PANTHER" id="PTHR12645">
    <property type="entry name" value="ALR/ERV"/>
    <property type="match status" value="1"/>
</dbReference>
<keyword evidence="12" id="KW-1185">Reference proteome</keyword>
<protein>
    <recommendedName>
        <fullName evidence="8">Sulfhydryl oxidase</fullName>
        <ecNumber evidence="8">1.8.3.2</ecNumber>
    </recommendedName>
</protein>
<evidence type="ECO:0000256" key="2">
    <source>
        <dbReference type="ARBA" id="ARBA00004569"/>
    </source>
</evidence>
<sequence>MTQEITESKDETPKPVFGASGRQIVYDKDGKPCRTCNTLLDFQMVSGKSKVPSKTEEKIKKTENPASTYKQDDPPDVEKLGRSSWTLLHLIAATYPEHPTTKEQADMKQFVKLFGNFYPCWFCADDFKKYMVSNEPETETQDSLGKWLCGAHNEVNKKLGKPQFDCTLWKKRWKDGWD</sequence>